<keyword evidence="2" id="KW-1185">Reference proteome</keyword>
<evidence type="ECO:0008006" key="3">
    <source>
        <dbReference type="Google" id="ProtNLM"/>
    </source>
</evidence>
<protein>
    <recommendedName>
        <fullName evidence="3">Tc1-like transposase DDE domain-containing protein</fullName>
    </recommendedName>
</protein>
<dbReference type="AlphaFoldDB" id="A0A4Y2QT12"/>
<dbReference type="GO" id="GO:0003676">
    <property type="term" value="F:nucleic acid binding"/>
    <property type="evidence" value="ECO:0007669"/>
    <property type="project" value="InterPro"/>
</dbReference>
<name>A0A4Y2QT12_ARAVE</name>
<dbReference type="Gene3D" id="3.30.420.10">
    <property type="entry name" value="Ribonuclease H-like superfamily/Ribonuclease H"/>
    <property type="match status" value="1"/>
</dbReference>
<gene>
    <name evidence="1" type="ORF">AVEN_209535_1</name>
</gene>
<evidence type="ECO:0000313" key="1">
    <source>
        <dbReference type="EMBL" id="GBN66390.1"/>
    </source>
</evidence>
<dbReference type="Proteomes" id="UP000499080">
    <property type="component" value="Unassembled WGS sequence"/>
</dbReference>
<comment type="caution">
    <text evidence="1">The sequence shown here is derived from an EMBL/GenBank/DDBJ whole genome shotgun (WGS) entry which is preliminary data.</text>
</comment>
<dbReference type="EMBL" id="BGPR01140379">
    <property type="protein sequence ID" value="GBN66390.1"/>
    <property type="molecule type" value="Genomic_DNA"/>
</dbReference>
<reference evidence="1 2" key="1">
    <citation type="journal article" date="2019" name="Sci. Rep.">
        <title>Orb-weaving spider Araneus ventricosus genome elucidates the spidroin gene catalogue.</title>
        <authorList>
            <person name="Kono N."/>
            <person name="Nakamura H."/>
            <person name="Ohtoshi R."/>
            <person name="Moran D.A.P."/>
            <person name="Shinohara A."/>
            <person name="Yoshida Y."/>
            <person name="Fujiwara M."/>
            <person name="Mori M."/>
            <person name="Tomita M."/>
            <person name="Arakawa K."/>
        </authorList>
    </citation>
    <scope>NUCLEOTIDE SEQUENCE [LARGE SCALE GENOMIC DNA]</scope>
</reference>
<organism evidence="1 2">
    <name type="scientific">Araneus ventricosus</name>
    <name type="common">Orbweaver spider</name>
    <name type="synonym">Epeira ventricosa</name>
    <dbReference type="NCBI Taxonomy" id="182803"/>
    <lineage>
        <taxon>Eukaryota</taxon>
        <taxon>Metazoa</taxon>
        <taxon>Ecdysozoa</taxon>
        <taxon>Arthropoda</taxon>
        <taxon>Chelicerata</taxon>
        <taxon>Arachnida</taxon>
        <taxon>Araneae</taxon>
        <taxon>Araneomorphae</taxon>
        <taxon>Entelegynae</taxon>
        <taxon>Araneoidea</taxon>
        <taxon>Araneidae</taxon>
        <taxon>Araneus</taxon>
    </lineage>
</organism>
<evidence type="ECO:0000313" key="2">
    <source>
        <dbReference type="Proteomes" id="UP000499080"/>
    </source>
</evidence>
<dbReference type="InterPro" id="IPR036397">
    <property type="entry name" value="RNaseH_sf"/>
</dbReference>
<sequence length="106" mass="12343">MSIVDSDGLEQFQKDNATPHASRVAAKWLQEHSSGFRHFHWQPKFSEMNIIEDIRDTLLHTVENRSPPPRTAMHLWTVLKDEWCELSPRCLQTLIESMPHRVAALL</sequence>
<proteinExistence type="predicted"/>
<accession>A0A4Y2QT12</accession>